<feature type="non-terminal residue" evidence="1">
    <location>
        <position position="1"/>
    </location>
</feature>
<dbReference type="AlphaFoldDB" id="V7C3Z3"/>
<name>V7C3Z3_PHAVU</name>
<evidence type="ECO:0008006" key="3">
    <source>
        <dbReference type="Google" id="ProtNLM"/>
    </source>
</evidence>
<organism evidence="1 2">
    <name type="scientific">Phaseolus vulgaris</name>
    <name type="common">Kidney bean</name>
    <name type="synonym">French bean</name>
    <dbReference type="NCBI Taxonomy" id="3885"/>
    <lineage>
        <taxon>Eukaryota</taxon>
        <taxon>Viridiplantae</taxon>
        <taxon>Streptophyta</taxon>
        <taxon>Embryophyta</taxon>
        <taxon>Tracheophyta</taxon>
        <taxon>Spermatophyta</taxon>
        <taxon>Magnoliopsida</taxon>
        <taxon>eudicotyledons</taxon>
        <taxon>Gunneridae</taxon>
        <taxon>Pentapetalae</taxon>
        <taxon>rosids</taxon>
        <taxon>fabids</taxon>
        <taxon>Fabales</taxon>
        <taxon>Fabaceae</taxon>
        <taxon>Papilionoideae</taxon>
        <taxon>50 kb inversion clade</taxon>
        <taxon>NPAAA clade</taxon>
        <taxon>indigoferoid/millettioid clade</taxon>
        <taxon>Phaseoleae</taxon>
        <taxon>Phaseolus</taxon>
    </lineage>
</organism>
<dbReference type="Gramene" id="ESW24093">
    <property type="protein sequence ID" value="ESW24093"/>
    <property type="gene ID" value="PHAVU_004G102200g"/>
</dbReference>
<keyword evidence="2" id="KW-1185">Reference proteome</keyword>
<proteinExistence type="predicted"/>
<accession>V7C3Z3</accession>
<evidence type="ECO:0000313" key="1">
    <source>
        <dbReference type="EMBL" id="ESW24093.1"/>
    </source>
</evidence>
<gene>
    <name evidence="1" type="ORF">PHAVU_004G102200g</name>
</gene>
<dbReference type="Proteomes" id="UP000000226">
    <property type="component" value="Chromosome 4"/>
</dbReference>
<protein>
    <recommendedName>
        <fullName evidence="3">DUF4283 domain-containing protein</fullName>
    </recommendedName>
</protein>
<dbReference type="EMBL" id="CM002291">
    <property type="protein sequence ID" value="ESW24093.1"/>
    <property type="molecule type" value="Genomic_DNA"/>
</dbReference>
<evidence type="ECO:0000313" key="2">
    <source>
        <dbReference type="Proteomes" id="UP000000226"/>
    </source>
</evidence>
<sequence>ALGNTCGIPLSQLPTPYIKGNMVVIWVEEEDCLASLKDCKTYLHGRTILSKGDKPLTHLALTKKLQLVWNVIGRWKAIPLRKGFYEFEFSSLEDMRCVLEKGSWQLSHALFHLGLG</sequence>
<reference evidence="2" key="1">
    <citation type="journal article" date="2014" name="Nat. Genet.">
        <title>A reference genome for common bean and genome-wide analysis of dual domestications.</title>
        <authorList>
            <person name="Schmutz J."/>
            <person name="McClean P.E."/>
            <person name="Mamidi S."/>
            <person name="Wu G.A."/>
            <person name="Cannon S.B."/>
            <person name="Grimwood J."/>
            <person name="Jenkins J."/>
            <person name="Shu S."/>
            <person name="Song Q."/>
            <person name="Chavarro C."/>
            <person name="Torres-Torres M."/>
            <person name="Geffroy V."/>
            <person name="Moghaddam S.M."/>
            <person name="Gao D."/>
            <person name="Abernathy B."/>
            <person name="Barry K."/>
            <person name="Blair M."/>
            <person name="Brick M.A."/>
            <person name="Chovatia M."/>
            <person name="Gepts P."/>
            <person name="Goodstein D.M."/>
            <person name="Gonzales M."/>
            <person name="Hellsten U."/>
            <person name="Hyten D.L."/>
            <person name="Jia G."/>
            <person name="Kelly J.D."/>
            <person name="Kudrna D."/>
            <person name="Lee R."/>
            <person name="Richard M.M."/>
            <person name="Miklas P.N."/>
            <person name="Osorno J.M."/>
            <person name="Rodrigues J."/>
            <person name="Thareau V."/>
            <person name="Urrea C.A."/>
            <person name="Wang M."/>
            <person name="Yu Y."/>
            <person name="Zhang M."/>
            <person name="Wing R.A."/>
            <person name="Cregan P.B."/>
            <person name="Rokhsar D.S."/>
            <person name="Jackson S.A."/>
        </authorList>
    </citation>
    <scope>NUCLEOTIDE SEQUENCE [LARGE SCALE GENOMIC DNA]</scope>
    <source>
        <strain evidence="2">cv. G19833</strain>
    </source>
</reference>